<dbReference type="OrthoDB" id="978953at2"/>
<feature type="chain" id="PRO_5016000791" evidence="2">
    <location>
        <begin position="20"/>
        <end position="236"/>
    </location>
</feature>
<dbReference type="Pfam" id="PF13181">
    <property type="entry name" value="TPR_8"/>
    <property type="match status" value="1"/>
</dbReference>
<dbReference type="SMART" id="SM00028">
    <property type="entry name" value="TPR"/>
    <property type="match status" value="2"/>
</dbReference>
<name>A0A2W7SYW3_9BACT</name>
<accession>A0A2W7SYW3</accession>
<evidence type="ECO:0000313" key="4">
    <source>
        <dbReference type="EMBL" id="TXD77159.1"/>
    </source>
</evidence>
<dbReference type="SUPFAM" id="SSF48452">
    <property type="entry name" value="TPR-like"/>
    <property type="match status" value="1"/>
</dbReference>
<dbReference type="EMBL" id="VORV01000008">
    <property type="protein sequence ID" value="TXD77159.1"/>
    <property type="molecule type" value="Genomic_DNA"/>
</dbReference>
<dbReference type="RefSeq" id="WP_086501709.1">
    <property type="nucleotide sequence ID" value="NZ_MSSV01000009.1"/>
</dbReference>
<dbReference type="InterPro" id="IPR019734">
    <property type="entry name" value="TPR_rpt"/>
</dbReference>
<comment type="caution">
    <text evidence="3">The sequence shown here is derived from an EMBL/GenBank/DDBJ whole genome shotgun (WGS) entry which is preliminary data.</text>
</comment>
<evidence type="ECO:0000256" key="2">
    <source>
        <dbReference type="SAM" id="SignalP"/>
    </source>
</evidence>
<dbReference type="Gene3D" id="1.25.40.10">
    <property type="entry name" value="Tetratricopeptide repeat domain"/>
    <property type="match status" value="2"/>
</dbReference>
<keyword evidence="2" id="KW-0732">Signal</keyword>
<dbReference type="AlphaFoldDB" id="A0A2W7SYW3"/>
<evidence type="ECO:0000256" key="1">
    <source>
        <dbReference type="PROSITE-ProRule" id="PRU00339"/>
    </source>
</evidence>
<organism evidence="3 5">
    <name type="scientific">Algoriphagus ratkowskyi</name>
    <dbReference type="NCBI Taxonomy" id="57028"/>
    <lineage>
        <taxon>Bacteria</taxon>
        <taxon>Pseudomonadati</taxon>
        <taxon>Bacteroidota</taxon>
        <taxon>Cytophagia</taxon>
        <taxon>Cytophagales</taxon>
        <taxon>Cyclobacteriaceae</taxon>
        <taxon>Algoriphagus</taxon>
    </lineage>
</organism>
<feature type="repeat" description="TPR" evidence="1">
    <location>
        <begin position="192"/>
        <end position="225"/>
    </location>
</feature>
<evidence type="ECO:0000313" key="3">
    <source>
        <dbReference type="EMBL" id="PZX56032.1"/>
    </source>
</evidence>
<reference evidence="4 6" key="2">
    <citation type="submission" date="2019-08" db="EMBL/GenBank/DDBJ databases">
        <title>Genome of Algoriphagus ratkowskyi IC026.</title>
        <authorList>
            <person name="Bowman J.P."/>
        </authorList>
    </citation>
    <scope>NUCLEOTIDE SEQUENCE [LARGE SCALE GENOMIC DNA]</scope>
    <source>
        <strain evidence="4 6">IC026</strain>
    </source>
</reference>
<dbReference type="Proteomes" id="UP000249115">
    <property type="component" value="Unassembled WGS sequence"/>
</dbReference>
<gene>
    <name evidence="4" type="ORF">ESW18_12740</name>
    <name evidence="3" type="ORF">LV84_02398</name>
</gene>
<dbReference type="EMBL" id="QKZU01000008">
    <property type="protein sequence ID" value="PZX56032.1"/>
    <property type="molecule type" value="Genomic_DNA"/>
</dbReference>
<evidence type="ECO:0000313" key="6">
    <source>
        <dbReference type="Proteomes" id="UP000321927"/>
    </source>
</evidence>
<protein>
    <submittedName>
        <fullName evidence="3">Tetratricopeptide repeat protein</fullName>
    </submittedName>
</protein>
<keyword evidence="1" id="KW-0802">TPR repeat</keyword>
<reference evidence="3 5" key="1">
    <citation type="submission" date="2018-06" db="EMBL/GenBank/DDBJ databases">
        <title>Genomic Encyclopedia of Archaeal and Bacterial Type Strains, Phase II (KMG-II): from individual species to whole genera.</title>
        <authorList>
            <person name="Goeker M."/>
        </authorList>
    </citation>
    <scope>NUCLEOTIDE SEQUENCE [LARGE SCALE GENOMIC DNA]</scope>
    <source>
        <strain evidence="3 5">DSM 22686</strain>
    </source>
</reference>
<evidence type="ECO:0000313" key="5">
    <source>
        <dbReference type="Proteomes" id="UP000249115"/>
    </source>
</evidence>
<sequence>MKHVLFMLLMAVCASTTIAQTIDSTAVSRLDPKIKQSLNIADQATYQLALRFNDIAVAKNSLYNLIVRNPEDLRYVEMLGSVYYEAGQAMSAALVSMEVLKVNDKSIASLEIAANSLEQVGALEKALPYFETLYLISGDNFSLYKSGFIQYSLKKYPEALNSMNMLVKNAKPDEKVGFPKSQVETQEVSMKAAALNLKGMIYLDQGSKTEAKAAFQEAISLDPEFDLAKENLAKTN</sequence>
<dbReference type="Pfam" id="PF13174">
    <property type="entry name" value="TPR_6"/>
    <property type="match status" value="1"/>
</dbReference>
<dbReference type="InterPro" id="IPR011990">
    <property type="entry name" value="TPR-like_helical_dom_sf"/>
</dbReference>
<dbReference type="PROSITE" id="PS50005">
    <property type="entry name" value="TPR"/>
    <property type="match status" value="1"/>
</dbReference>
<dbReference type="Proteomes" id="UP000321927">
    <property type="component" value="Unassembled WGS sequence"/>
</dbReference>
<keyword evidence="6" id="KW-1185">Reference proteome</keyword>
<feature type="signal peptide" evidence="2">
    <location>
        <begin position="1"/>
        <end position="19"/>
    </location>
</feature>
<proteinExistence type="predicted"/>